<dbReference type="AlphaFoldDB" id="D3P8S6"/>
<evidence type="ECO:0000256" key="12">
    <source>
        <dbReference type="ARBA" id="ARBA00029354"/>
    </source>
</evidence>
<evidence type="ECO:0000256" key="2">
    <source>
        <dbReference type="ARBA" id="ARBA00022490"/>
    </source>
</evidence>
<dbReference type="Pfam" id="PF02075">
    <property type="entry name" value="RuvC"/>
    <property type="match status" value="1"/>
</dbReference>
<keyword evidence="11 13" id="KW-0234">DNA repair</keyword>
<dbReference type="PANTHER" id="PTHR30194:SF3">
    <property type="entry name" value="CROSSOVER JUNCTION ENDODEOXYRIBONUCLEASE RUVC"/>
    <property type="match status" value="1"/>
</dbReference>
<accession>D3P8S6</accession>
<dbReference type="Proteomes" id="UP000001520">
    <property type="component" value="Chromosome"/>
</dbReference>
<dbReference type="HAMAP" id="MF_00034">
    <property type="entry name" value="RuvC"/>
    <property type="match status" value="1"/>
</dbReference>
<evidence type="ECO:0000256" key="4">
    <source>
        <dbReference type="ARBA" id="ARBA00022723"/>
    </source>
</evidence>
<organism evidence="15 16">
    <name type="scientific">Deferribacter desulfuricans (strain DSM 14783 / JCM 11476 / NBRC 101012 / SSM1)</name>
    <dbReference type="NCBI Taxonomy" id="639282"/>
    <lineage>
        <taxon>Bacteria</taxon>
        <taxon>Pseudomonadati</taxon>
        <taxon>Deferribacterota</taxon>
        <taxon>Deferribacteres</taxon>
        <taxon>Deferribacterales</taxon>
        <taxon>Deferribacteraceae</taxon>
        <taxon>Deferribacter</taxon>
    </lineage>
</organism>
<gene>
    <name evidence="13 15" type="primary">ruvC</name>
    <name evidence="15" type="ordered locus">DEFDS_1660</name>
</gene>
<dbReference type="OrthoDB" id="9805499at2"/>
<name>D3P8S6_DEFDS</name>
<dbReference type="HOGENOM" id="CLU_091257_3_1_0"/>
<sequence>MIIFGIDPGLNKTGVGVLELADNNNSFRCVDYTVLKNKSSLSTIDKIAEITDSLSKYVKRYSPLYAAVEESFYSVNVKTAISLGMARGAIISTLLSHSVKVFQFTALQIKKSVVGYGKADKNQVKKMVEMQLNISLDNVLNDVSDALACGICLAIFLKGKLYDKLY</sequence>
<comment type="subcellular location">
    <subcellularLocation>
        <location evidence="13">Cytoplasm</location>
    </subcellularLocation>
</comment>
<dbReference type="EMBL" id="AP011529">
    <property type="protein sequence ID" value="BAI81116.1"/>
    <property type="molecule type" value="Genomic_DNA"/>
</dbReference>
<dbReference type="GO" id="GO:0006310">
    <property type="term" value="P:DNA recombination"/>
    <property type="evidence" value="ECO:0007669"/>
    <property type="project" value="UniProtKB-UniRule"/>
</dbReference>
<feature type="active site" evidence="13">
    <location>
        <position position="69"/>
    </location>
</feature>
<evidence type="ECO:0000256" key="7">
    <source>
        <dbReference type="ARBA" id="ARBA00022801"/>
    </source>
</evidence>
<keyword evidence="4 13" id="KW-0479">Metal-binding</keyword>
<evidence type="ECO:0000256" key="1">
    <source>
        <dbReference type="ARBA" id="ARBA00009518"/>
    </source>
</evidence>
<dbReference type="PRINTS" id="PR00696">
    <property type="entry name" value="RSOLVASERUVC"/>
</dbReference>
<keyword evidence="5 13" id="KW-0255">Endonuclease</keyword>
<evidence type="ECO:0000256" key="10">
    <source>
        <dbReference type="ARBA" id="ARBA00023172"/>
    </source>
</evidence>
<dbReference type="InterPro" id="IPR002176">
    <property type="entry name" value="X-over_junc_endoDNase_RuvC"/>
</dbReference>
<feature type="binding site" evidence="13">
    <location>
        <position position="69"/>
    </location>
    <ligand>
        <name>Mg(2+)</name>
        <dbReference type="ChEBI" id="CHEBI:18420"/>
        <label>2</label>
    </ligand>
</feature>
<dbReference type="EC" id="3.1.21.10" evidence="13 14"/>
<dbReference type="eggNOG" id="COG0817">
    <property type="taxonomic scope" value="Bacteria"/>
</dbReference>
<feature type="active site" evidence="13">
    <location>
        <position position="142"/>
    </location>
</feature>
<evidence type="ECO:0000256" key="9">
    <source>
        <dbReference type="ARBA" id="ARBA00023125"/>
    </source>
</evidence>
<dbReference type="RefSeq" id="WP_013008362.1">
    <property type="nucleotide sequence ID" value="NC_013939.1"/>
</dbReference>
<comment type="cofactor">
    <cofactor evidence="13">
        <name>Mg(2+)</name>
        <dbReference type="ChEBI" id="CHEBI:18420"/>
    </cofactor>
    <text evidence="13">Binds 2 Mg(2+) ion per subunit.</text>
</comment>
<evidence type="ECO:0000256" key="5">
    <source>
        <dbReference type="ARBA" id="ARBA00022759"/>
    </source>
</evidence>
<evidence type="ECO:0000256" key="14">
    <source>
        <dbReference type="NCBIfam" id="TIGR00228"/>
    </source>
</evidence>
<evidence type="ECO:0000256" key="8">
    <source>
        <dbReference type="ARBA" id="ARBA00022842"/>
    </source>
</evidence>
<keyword evidence="16" id="KW-1185">Reference proteome</keyword>
<reference evidence="15 16" key="1">
    <citation type="journal article" date="2010" name="DNA Res.">
        <title>Bacterial lifestyle in a deep-sea hydrothermal vent chimney revealed by the genome sequence of the thermophilic bacterium Deferribacter desulfuricans SSM1.</title>
        <authorList>
            <person name="Takaki Y."/>
            <person name="Shimamura S."/>
            <person name="Nakagawa S."/>
            <person name="Fukuhara Y."/>
            <person name="Horikawa H."/>
            <person name="Ankai A."/>
            <person name="Harada T."/>
            <person name="Hosoyama A."/>
            <person name="Oguchi A."/>
            <person name="Fukui S."/>
            <person name="Fujita N."/>
            <person name="Takami H."/>
            <person name="Takai K."/>
        </authorList>
    </citation>
    <scope>NUCLEOTIDE SEQUENCE [LARGE SCALE GENOMIC DNA]</scope>
    <source>
        <strain evidence="16">DSM 14783 / JCM 11476 / NBRC 101012 / SSM1</strain>
    </source>
</reference>
<keyword evidence="2 13" id="KW-0963">Cytoplasm</keyword>
<keyword evidence="6 13" id="KW-0227">DNA damage</keyword>
<keyword evidence="10 13" id="KW-0233">DNA recombination</keyword>
<comment type="catalytic activity">
    <reaction evidence="12 13">
        <text>Endonucleolytic cleavage at a junction such as a reciprocal single-stranded crossover between two homologous DNA duplexes (Holliday junction).</text>
        <dbReference type="EC" id="3.1.21.10"/>
    </reaction>
</comment>
<evidence type="ECO:0000256" key="13">
    <source>
        <dbReference type="HAMAP-Rule" id="MF_00034"/>
    </source>
</evidence>
<dbReference type="FunFam" id="3.30.420.10:FF:000002">
    <property type="entry name" value="Crossover junction endodeoxyribonuclease RuvC"/>
    <property type="match status" value="1"/>
</dbReference>
<dbReference type="InterPro" id="IPR012337">
    <property type="entry name" value="RNaseH-like_sf"/>
</dbReference>
<dbReference type="PANTHER" id="PTHR30194">
    <property type="entry name" value="CROSSOVER JUNCTION ENDODEOXYRIBONUCLEASE RUVC"/>
    <property type="match status" value="1"/>
</dbReference>
<evidence type="ECO:0000256" key="6">
    <source>
        <dbReference type="ARBA" id="ARBA00022763"/>
    </source>
</evidence>
<dbReference type="SUPFAM" id="SSF53098">
    <property type="entry name" value="Ribonuclease H-like"/>
    <property type="match status" value="1"/>
</dbReference>
<keyword evidence="9 13" id="KW-0238">DNA-binding</keyword>
<dbReference type="KEGG" id="ddf:DEFDS_1660"/>
<evidence type="ECO:0000256" key="11">
    <source>
        <dbReference type="ARBA" id="ARBA00023204"/>
    </source>
</evidence>
<comment type="similarity">
    <text evidence="1 13">Belongs to the RuvC family.</text>
</comment>
<keyword evidence="3 13" id="KW-0540">Nuclease</keyword>
<keyword evidence="7 13" id="KW-0378">Hydrolase</keyword>
<dbReference type="CDD" id="cd16962">
    <property type="entry name" value="RuvC"/>
    <property type="match status" value="1"/>
</dbReference>
<comment type="function">
    <text evidence="13">The RuvA-RuvB-RuvC complex processes Holliday junction (HJ) DNA during genetic recombination and DNA repair. Endonuclease that resolves HJ intermediates. Cleaves cruciform DNA by making single-stranded nicks across the HJ at symmetrical positions within the homologous arms, yielding a 5'-phosphate and a 3'-hydroxyl group; requires a central core of homology in the junction. The consensus cleavage sequence is 5'-(A/T)TT(C/G)-3'. Cleavage occurs on the 3'-side of the TT dinucleotide at the point of strand exchange. HJ branch migration catalyzed by RuvA-RuvB allows RuvC to scan DNA until it finds its consensus sequence, where it cleaves and resolves the cruciform DNA.</text>
</comment>
<dbReference type="STRING" id="639282.DEFDS_1660"/>
<dbReference type="NCBIfam" id="TIGR00228">
    <property type="entry name" value="ruvC"/>
    <property type="match status" value="1"/>
</dbReference>
<dbReference type="GO" id="GO:0005737">
    <property type="term" value="C:cytoplasm"/>
    <property type="evidence" value="ECO:0007669"/>
    <property type="project" value="UniProtKB-SubCell"/>
</dbReference>
<dbReference type="Gene3D" id="3.30.420.10">
    <property type="entry name" value="Ribonuclease H-like superfamily/Ribonuclease H"/>
    <property type="match status" value="1"/>
</dbReference>
<evidence type="ECO:0000313" key="15">
    <source>
        <dbReference type="EMBL" id="BAI81116.1"/>
    </source>
</evidence>
<dbReference type="GO" id="GO:0008821">
    <property type="term" value="F:crossover junction DNA endonuclease activity"/>
    <property type="evidence" value="ECO:0007669"/>
    <property type="project" value="UniProtKB-UniRule"/>
</dbReference>
<dbReference type="GO" id="GO:0000287">
    <property type="term" value="F:magnesium ion binding"/>
    <property type="evidence" value="ECO:0007669"/>
    <property type="project" value="UniProtKB-UniRule"/>
</dbReference>
<dbReference type="GO" id="GO:0006281">
    <property type="term" value="P:DNA repair"/>
    <property type="evidence" value="ECO:0007669"/>
    <property type="project" value="UniProtKB-UniRule"/>
</dbReference>
<comment type="subunit">
    <text evidence="13">Homodimer which binds Holliday junction (HJ) DNA. The HJ becomes 2-fold symmetrical on binding to RuvC with unstacked arms; it has a different conformation from HJ DNA in complex with RuvA. In the full resolvosome a probable DNA-RuvA(4)-RuvB(12)-RuvC(2) complex forms which resolves the HJ.</text>
</comment>
<dbReference type="GO" id="GO:0048476">
    <property type="term" value="C:Holliday junction resolvase complex"/>
    <property type="evidence" value="ECO:0007669"/>
    <property type="project" value="UniProtKB-UniRule"/>
</dbReference>
<protein>
    <recommendedName>
        <fullName evidence="13 14">Crossover junction endodeoxyribonuclease RuvC</fullName>
        <ecNumber evidence="13 14">3.1.21.10</ecNumber>
    </recommendedName>
    <alternativeName>
        <fullName evidence="13">Holliday junction nuclease RuvC</fullName>
    </alternativeName>
    <alternativeName>
        <fullName evidence="13">Holliday junction resolvase RuvC</fullName>
    </alternativeName>
</protein>
<keyword evidence="8 13" id="KW-0460">Magnesium</keyword>
<dbReference type="GO" id="GO:0003677">
    <property type="term" value="F:DNA binding"/>
    <property type="evidence" value="ECO:0007669"/>
    <property type="project" value="UniProtKB-KW"/>
</dbReference>
<proteinExistence type="inferred from homology"/>
<evidence type="ECO:0000256" key="3">
    <source>
        <dbReference type="ARBA" id="ARBA00022722"/>
    </source>
</evidence>
<feature type="binding site" evidence="13">
    <location>
        <position position="7"/>
    </location>
    <ligand>
        <name>Mg(2+)</name>
        <dbReference type="ChEBI" id="CHEBI:18420"/>
        <label>1</label>
    </ligand>
</feature>
<dbReference type="InterPro" id="IPR036397">
    <property type="entry name" value="RNaseH_sf"/>
</dbReference>
<feature type="active site" evidence="13">
    <location>
        <position position="7"/>
    </location>
</feature>
<evidence type="ECO:0000313" key="16">
    <source>
        <dbReference type="Proteomes" id="UP000001520"/>
    </source>
</evidence>
<feature type="binding site" evidence="13">
    <location>
        <position position="142"/>
    </location>
    <ligand>
        <name>Mg(2+)</name>
        <dbReference type="ChEBI" id="CHEBI:18420"/>
        <label>1</label>
    </ligand>
</feature>